<dbReference type="GO" id="GO:0020037">
    <property type="term" value="F:heme binding"/>
    <property type="evidence" value="ECO:0007669"/>
    <property type="project" value="InterPro"/>
</dbReference>
<dbReference type="Gene3D" id="1.10.630.10">
    <property type="entry name" value="Cytochrome P450"/>
    <property type="match status" value="1"/>
</dbReference>
<name>A3IY15_9CHRO</name>
<reference evidence="9 10" key="1">
    <citation type="submission" date="2007-03" db="EMBL/GenBank/DDBJ databases">
        <authorList>
            <person name="Stal L."/>
            <person name="Ferriera S."/>
            <person name="Johnson J."/>
            <person name="Kravitz S."/>
            <person name="Beeson K."/>
            <person name="Sutton G."/>
            <person name="Rogers Y.-H."/>
            <person name="Friedman R."/>
            <person name="Frazier M."/>
            <person name="Venter J.C."/>
        </authorList>
    </citation>
    <scope>NUCLEOTIDE SEQUENCE [LARGE SCALE GENOMIC DNA]</scope>
    <source>
        <strain evidence="9 10">CCY0110</strain>
    </source>
</reference>
<evidence type="ECO:0000256" key="4">
    <source>
        <dbReference type="ARBA" id="ARBA00023002"/>
    </source>
</evidence>
<dbReference type="GO" id="GO:0004497">
    <property type="term" value="F:monooxygenase activity"/>
    <property type="evidence" value="ECO:0007669"/>
    <property type="project" value="UniProtKB-KW"/>
</dbReference>
<evidence type="ECO:0000313" key="10">
    <source>
        <dbReference type="Proteomes" id="UP000003781"/>
    </source>
</evidence>
<dbReference type="GO" id="GO:0005506">
    <property type="term" value="F:iron ion binding"/>
    <property type="evidence" value="ECO:0007669"/>
    <property type="project" value="InterPro"/>
</dbReference>
<keyword evidence="4 8" id="KW-0560">Oxidoreductase</keyword>
<keyword evidence="2 7" id="KW-0349">Heme</keyword>
<feature type="binding site" description="axial binding residue" evidence="7">
    <location>
        <position position="394"/>
    </location>
    <ligand>
        <name>heme</name>
        <dbReference type="ChEBI" id="CHEBI:30413"/>
    </ligand>
    <ligandPart>
        <name>Fe</name>
        <dbReference type="ChEBI" id="CHEBI:18248"/>
    </ligandPart>
</feature>
<dbReference type="AlphaFoldDB" id="A3IY15"/>
<dbReference type="OrthoDB" id="446280at2"/>
<evidence type="ECO:0000256" key="1">
    <source>
        <dbReference type="ARBA" id="ARBA00010617"/>
    </source>
</evidence>
<evidence type="ECO:0000256" key="7">
    <source>
        <dbReference type="PIRSR" id="PIRSR602401-1"/>
    </source>
</evidence>
<dbReference type="PROSITE" id="PS00086">
    <property type="entry name" value="CYTOCHROME_P450"/>
    <property type="match status" value="1"/>
</dbReference>
<dbReference type="Pfam" id="PF00067">
    <property type="entry name" value="p450"/>
    <property type="match status" value="1"/>
</dbReference>
<comment type="similarity">
    <text evidence="1 8">Belongs to the cytochrome P450 family.</text>
</comment>
<dbReference type="InterPro" id="IPR002401">
    <property type="entry name" value="Cyt_P450_E_grp-I"/>
</dbReference>
<comment type="caution">
    <text evidence="9">The sequence shown here is derived from an EMBL/GenBank/DDBJ whole genome shotgun (WGS) entry which is preliminary data.</text>
</comment>
<dbReference type="RefSeq" id="WP_008278277.1">
    <property type="nucleotide sequence ID" value="NZ_AAXW01000073.1"/>
</dbReference>
<dbReference type="PRINTS" id="PR00463">
    <property type="entry name" value="EP450I"/>
</dbReference>
<dbReference type="PRINTS" id="PR00385">
    <property type="entry name" value="P450"/>
</dbReference>
<gene>
    <name evidence="9" type="ORF">CY0110_12522</name>
</gene>
<dbReference type="PANTHER" id="PTHR24291:SF50">
    <property type="entry name" value="BIFUNCTIONAL ALBAFLAVENONE MONOOXYGENASE_TERPENE SYNTHASE"/>
    <property type="match status" value="1"/>
</dbReference>
<dbReference type="InterPro" id="IPR001128">
    <property type="entry name" value="Cyt_P450"/>
</dbReference>
<keyword evidence="3 7" id="KW-0479">Metal-binding</keyword>
<evidence type="ECO:0000256" key="5">
    <source>
        <dbReference type="ARBA" id="ARBA00023004"/>
    </source>
</evidence>
<dbReference type="CDD" id="cd11053">
    <property type="entry name" value="CYP110-like"/>
    <property type="match status" value="1"/>
</dbReference>
<evidence type="ECO:0000256" key="2">
    <source>
        <dbReference type="ARBA" id="ARBA00022617"/>
    </source>
</evidence>
<evidence type="ECO:0000313" key="9">
    <source>
        <dbReference type="EMBL" id="EAZ88643.1"/>
    </source>
</evidence>
<dbReference type="InterPro" id="IPR017972">
    <property type="entry name" value="Cyt_P450_CS"/>
</dbReference>
<keyword evidence="10" id="KW-1185">Reference proteome</keyword>
<dbReference type="EMBL" id="AAXW01000073">
    <property type="protein sequence ID" value="EAZ88643.1"/>
    <property type="molecule type" value="Genomic_DNA"/>
</dbReference>
<evidence type="ECO:0000256" key="6">
    <source>
        <dbReference type="ARBA" id="ARBA00023033"/>
    </source>
</evidence>
<dbReference type="SUPFAM" id="SSF48264">
    <property type="entry name" value="Cytochrome P450"/>
    <property type="match status" value="1"/>
</dbReference>
<dbReference type="InterPro" id="IPR036396">
    <property type="entry name" value="Cyt_P450_sf"/>
</dbReference>
<evidence type="ECO:0000256" key="3">
    <source>
        <dbReference type="ARBA" id="ARBA00022723"/>
    </source>
</evidence>
<evidence type="ECO:0000256" key="8">
    <source>
        <dbReference type="RuleBase" id="RU000461"/>
    </source>
</evidence>
<dbReference type="PANTHER" id="PTHR24291">
    <property type="entry name" value="CYTOCHROME P450 FAMILY 4"/>
    <property type="match status" value="1"/>
</dbReference>
<keyword evidence="6 8" id="KW-0503">Monooxygenase</keyword>
<dbReference type="InterPro" id="IPR050196">
    <property type="entry name" value="Cytochrome_P450_Monoox"/>
</dbReference>
<dbReference type="eggNOG" id="COG2124">
    <property type="taxonomic scope" value="Bacteria"/>
</dbReference>
<proteinExistence type="inferred from homology"/>
<sequence length="461" mass="53157">MKTIPGSKTPKLIQQLQWIFNPTKYLKTNHRRYPDIFKAKIIGFGDKMILTSRPEIMQYILTHDRKQFTSPSGLNAILRPLLGDSSVLMLDGDRHRQRRQLVMPSFHGERLKVYGDLTCRITEEVMAKVPQNQPFLAREIMQDISLKVIMEAVFGVTEGKRYEQLQDRLKKMLDLFNSPLTSAFLFFPFLQKDLGSWSPWGHFLRQRQAIDELIYAEISDRKAHPDSDRTDILSLLMSAKDEQGQGMKDQELRDELMTLLTAGHETTASAMAWALYWIHHTPEVKDKLIEELNTLSPDAEGMDIFRLPYLTAVCNETLRLSPSAMLTFTRVAQEKVEVAGYTFEPGDMIMGCMYLTHLREDLYTNPEQFNPQRFVDRQYTPYEFIPFGGGSRRCVGEALAQFEIKLVIATIMSQYCLKLADTQPEKQQRRGVTLSPARGVKMILEGKRQPQPVRELELSRQ</sequence>
<dbReference type="GO" id="GO:0016705">
    <property type="term" value="F:oxidoreductase activity, acting on paired donors, with incorporation or reduction of molecular oxygen"/>
    <property type="evidence" value="ECO:0007669"/>
    <property type="project" value="InterPro"/>
</dbReference>
<protein>
    <submittedName>
        <fullName evidence="9">Cytochrome P450</fullName>
    </submittedName>
</protein>
<comment type="cofactor">
    <cofactor evidence="7">
        <name>heme</name>
        <dbReference type="ChEBI" id="CHEBI:30413"/>
    </cofactor>
</comment>
<dbReference type="Proteomes" id="UP000003781">
    <property type="component" value="Unassembled WGS sequence"/>
</dbReference>
<accession>A3IY15</accession>
<organism evidence="9 10">
    <name type="scientific">Crocosphaera chwakensis CCY0110</name>
    <dbReference type="NCBI Taxonomy" id="391612"/>
    <lineage>
        <taxon>Bacteria</taxon>
        <taxon>Bacillati</taxon>
        <taxon>Cyanobacteriota</taxon>
        <taxon>Cyanophyceae</taxon>
        <taxon>Oscillatoriophycideae</taxon>
        <taxon>Chroococcales</taxon>
        <taxon>Aphanothecaceae</taxon>
        <taxon>Crocosphaera</taxon>
        <taxon>Crocosphaera chwakensis</taxon>
    </lineage>
</organism>
<keyword evidence="5 7" id="KW-0408">Iron</keyword>